<feature type="binding site" evidence="8">
    <location>
        <begin position="15"/>
        <end position="20"/>
    </location>
    <ligand>
        <name>ATP</name>
        <dbReference type="ChEBI" id="CHEBI:30616"/>
    </ligand>
</feature>
<comment type="function">
    <text evidence="8">Catalyzes a mechanistically unusual reaction, the ATP-dependent insertion of CO2 between the N7 and N8 nitrogen atoms of 7,8-diaminopelargonic acid (DAPA, also called 7,8-diammoniononanoate) to form a ureido ring.</text>
</comment>
<feature type="binding site" evidence="8">
    <location>
        <begin position="211"/>
        <end position="213"/>
    </location>
    <ligand>
        <name>ATP</name>
        <dbReference type="ChEBI" id="CHEBI:30616"/>
    </ligand>
</feature>
<comment type="caution">
    <text evidence="9">The sequence shown here is derived from an EMBL/GenBank/DDBJ whole genome shotgun (WGS) entry which is preliminary data.</text>
</comment>
<keyword evidence="3 8" id="KW-0479">Metal-binding</keyword>
<comment type="cofactor">
    <cofactor evidence="8">
        <name>Mg(2+)</name>
        <dbReference type="ChEBI" id="CHEBI:18420"/>
    </cofactor>
</comment>
<accession>A0A8J3F591</accession>
<comment type="catalytic activity">
    <reaction evidence="8">
        <text>(7R,8S)-7,8-diammoniononanoate + CO2 + ATP = (4R,5S)-dethiobiotin + ADP + phosphate + 3 H(+)</text>
        <dbReference type="Rhea" id="RHEA:15805"/>
        <dbReference type="ChEBI" id="CHEBI:15378"/>
        <dbReference type="ChEBI" id="CHEBI:16526"/>
        <dbReference type="ChEBI" id="CHEBI:30616"/>
        <dbReference type="ChEBI" id="CHEBI:43474"/>
        <dbReference type="ChEBI" id="CHEBI:149469"/>
        <dbReference type="ChEBI" id="CHEBI:149473"/>
        <dbReference type="ChEBI" id="CHEBI:456216"/>
        <dbReference type="EC" id="6.3.3.3"/>
    </reaction>
</comment>
<evidence type="ECO:0000256" key="8">
    <source>
        <dbReference type="HAMAP-Rule" id="MF_00336"/>
    </source>
</evidence>
<dbReference type="GO" id="GO:0004141">
    <property type="term" value="F:dethiobiotin synthase activity"/>
    <property type="evidence" value="ECO:0007669"/>
    <property type="project" value="UniProtKB-UniRule"/>
</dbReference>
<evidence type="ECO:0000313" key="10">
    <source>
        <dbReference type="Proteomes" id="UP000627205"/>
    </source>
</evidence>
<evidence type="ECO:0000256" key="7">
    <source>
        <dbReference type="ARBA" id="ARBA00022842"/>
    </source>
</evidence>
<evidence type="ECO:0000256" key="4">
    <source>
        <dbReference type="ARBA" id="ARBA00022741"/>
    </source>
</evidence>
<keyword evidence="10" id="KW-1185">Reference proteome</keyword>
<comment type="caution">
    <text evidence="8">Lacks conserved residue(s) required for the propagation of feature annotation.</text>
</comment>
<name>A0A8J3F591_9BURK</name>
<keyword evidence="5 8" id="KW-0093">Biotin biosynthesis</keyword>
<reference evidence="9" key="2">
    <citation type="submission" date="2020-09" db="EMBL/GenBank/DDBJ databases">
        <authorList>
            <person name="Sun Q."/>
            <person name="Sedlacek I."/>
        </authorList>
    </citation>
    <scope>NUCLEOTIDE SEQUENCE</scope>
    <source>
        <strain evidence="9">CCM 7664</strain>
    </source>
</reference>
<feature type="binding site" evidence="8">
    <location>
        <position position="19"/>
    </location>
    <ligand>
        <name>Mg(2+)</name>
        <dbReference type="ChEBI" id="CHEBI:18420"/>
    </ligand>
</feature>
<feature type="binding site" evidence="8">
    <location>
        <begin position="182"/>
        <end position="183"/>
    </location>
    <ligand>
        <name>ATP</name>
        <dbReference type="ChEBI" id="CHEBI:30616"/>
    </ligand>
</feature>
<comment type="similarity">
    <text evidence="8">Belongs to the dethiobiotin synthetase family.</text>
</comment>
<evidence type="ECO:0000256" key="5">
    <source>
        <dbReference type="ARBA" id="ARBA00022756"/>
    </source>
</evidence>
<dbReference type="Gene3D" id="3.40.50.300">
    <property type="entry name" value="P-loop containing nucleotide triphosphate hydrolases"/>
    <property type="match status" value="1"/>
</dbReference>
<feature type="binding site" evidence="8">
    <location>
        <begin position="122"/>
        <end position="125"/>
    </location>
    <ligand>
        <name>ATP</name>
        <dbReference type="ChEBI" id="CHEBI:30616"/>
    </ligand>
</feature>
<dbReference type="RefSeq" id="WP_188422147.1">
    <property type="nucleotide sequence ID" value="NZ_BMDP01000003.1"/>
</dbReference>
<dbReference type="AlphaFoldDB" id="A0A8J3F591"/>
<gene>
    <name evidence="8 9" type="primary">bioD</name>
    <name evidence="9" type="ORF">GCM10011430_24510</name>
</gene>
<dbReference type="UniPathway" id="UPA00078">
    <property type="reaction ID" value="UER00161"/>
</dbReference>
<keyword evidence="6 8" id="KW-0067">ATP-binding</keyword>
<dbReference type="GO" id="GO:0042803">
    <property type="term" value="F:protein homodimerization activity"/>
    <property type="evidence" value="ECO:0007669"/>
    <property type="project" value="UniProtKB-ARBA"/>
</dbReference>
<proteinExistence type="inferred from homology"/>
<evidence type="ECO:0000256" key="3">
    <source>
        <dbReference type="ARBA" id="ARBA00022723"/>
    </source>
</evidence>
<dbReference type="CDD" id="cd03109">
    <property type="entry name" value="DTBS"/>
    <property type="match status" value="1"/>
</dbReference>
<dbReference type="PANTHER" id="PTHR43210">
    <property type="entry name" value="DETHIOBIOTIN SYNTHETASE"/>
    <property type="match status" value="1"/>
</dbReference>
<dbReference type="InterPro" id="IPR004472">
    <property type="entry name" value="DTB_synth_BioD"/>
</dbReference>
<keyword evidence="4 8" id="KW-0547">Nucleotide-binding</keyword>
<feature type="binding site" evidence="8">
    <location>
        <position position="122"/>
    </location>
    <ligand>
        <name>Mg(2+)</name>
        <dbReference type="ChEBI" id="CHEBI:18420"/>
    </ligand>
</feature>
<dbReference type="FunFam" id="3.40.50.300:FF:000292">
    <property type="entry name" value="ATP-dependent dethiobiotin synthetase BioD"/>
    <property type="match status" value="1"/>
</dbReference>
<dbReference type="GO" id="GO:0005524">
    <property type="term" value="F:ATP binding"/>
    <property type="evidence" value="ECO:0007669"/>
    <property type="project" value="UniProtKB-UniRule"/>
</dbReference>
<dbReference type="PIRSF" id="PIRSF006755">
    <property type="entry name" value="DTB_synth"/>
    <property type="match status" value="1"/>
</dbReference>
<reference evidence="9" key="1">
    <citation type="journal article" date="2014" name="Int. J. Syst. Evol. Microbiol.">
        <title>Complete genome sequence of Corynebacterium casei LMG S-19264T (=DSM 44701T), isolated from a smear-ripened cheese.</title>
        <authorList>
            <consortium name="US DOE Joint Genome Institute (JGI-PGF)"/>
            <person name="Walter F."/>
            <person name="Albersmeier A."/>
            <person name="Kalinowski J."/>
            <person name="Ruckert C."/>
        </authorList>
    </citation>
    <scope>NUCLEOTIDE SEQUENCE</scope>
    <source>
        <strain evidence="9">CCM 7664</strain>
    </source>
</reference>
<comment type="subunit">
    <text evidence="8">Homodimer.</text>
</comment>
<organism evidence="9 10">
    <name type="scientific">Oxalicibacterium solurbis</name>
    <dbReference type="NCBI Taxonomy" id="69280"/>
    <lineage>
        <taxon>Bacteria</taxon>
        <taxon>Pseudomonadati</taxon>
        <taxon>Pseudomonadota</taxon>
        <taxon>Betaproteobacteria</taxon>
        <taxon>Burkholderiales</taxon>
        <taxon>Oxalobacteraceae</taxon>
        <taxon>Oxalicibacterium</taxon>
    </lineage>
</organism>
<evidence type="ECO:0000256" key="2">
    <source>
        <dbReference type="ARBA" id="ARBA00022598"/>
    </source>
</evidence>
<dbReference type="GO" id="GO:0009102">
    <property type="term" value="P:biotin biosynthetic process"/>
    <property type="evidence" value="ECO:0007669"/>
    <property type="project" value="UniProtKB-UniRule"/>
</dbReference>
<feature type="binding site" evidence="8">
    <location>
        <position position="61"/>
    </location>
    <ligand>
        <name>ATP</name>
        <dbReference type="ChEBI" id="CHEBI:30616"/>
    </ligand>
</feature>
<dbReference type="NCBIfam" id="TIGR00347">
    <property type="entry name" value="bioD"/>
    <property type="match status" value="1"/>
</dbReference>
<dbReference type="InterPro" id="IPR027417">
    <property type="entry name" value="P-loop_NTPase"/>
</dbReference>
<evidence type="ECO:0000256" key="1">
    <source>
        <dbReference type="ARBA" id="ARBA00022490"/>
    </source>
</evidence>
<dbReference type="EMBL" id="BMDP01000003">
    <property type="protein sequence ID" value="GGI55277.1"/>
    <property type="molecule type" value="Genomic_DNA"/>
</dbReference>
<comment type="subcellular location">
    <subcellularLocation>
        <location evidence="8">Cytoplasm</location>
    </subcellularLocation>
</comment>
<dbReference type="EC" id="6.3.3.3" evidence="8"/>
<dbReference type="Proteomes" id="UP000627205">
    <property type="component" value="Unassembled WGS sequence"/>
</dbReference>
<keyword evidence="2 8" id="KW-0436">Ligase</keyword>
<keyword evidence="7 8" id="KW-0460">Magnesium</keyword>
<dbReference type="HAMAP" id="MF_00336">
    <property type="entry name" value="BioD"/>
    <property type="match status" value="1"/>
</dbReference>
<dbReference type="GO" id="GO:0005829">
    <property type="term" value="C:cytosol"/>
    <property type="evidence" value="ECO:0007669"/>
    <property type="project" value="TreeGrafter"/>
</dbReference>
<keyword evidence="1 8" id="KW-0963">Cytoplasm</keyword>
<protein>
    <recommendedName>
        <fullName evidence="8">ATP-dependent dethiobiotin synthetase BioD</fullName>
        <ecNumber evidence="8">6.3.3.3</ecNumber>
    </recommendedName>
    <alternativeName>
        <fullName evidence="8">DTB synthetase</fullName>
        <shortName evidence="8">DTBS</shortName>
    </alternativeName>
    <alternativeName>
        <fullName evidence="8">Dethiobiotin synthase</fullName>
    </alternativeName>
</protein>
<dbReference type="PANTHER" id="PTHR43210:SF5">
    <property type="entry name" value="DETHIOBIOTIN SYNTHETASE"/>
    <property type="match status" value="1"/>
</dbReference>
<feature type="active site" evidence="8">
    <location>
        <position position="40"/>
    </location>
</feature>
<comment type="pathway">
    <text evidence="8">Cofactor biosynthesis; biotin biosynthesis; biotin from 7,8-diaminononanoate: step 1/2.</text>
</comment>
<dbReference type="Pfam" id="PF13500">
    <property type="entry name" value="AAA_26"/>
    <property type="match status" value="1"/>
</dbReference>
<evidence type="ECO:0000256" key="6">
    <source>
        <dbReference type="ARBA" id="ARBA00022840"/>
    </source>
</evidence>
<sequence>MSAAFRCFVTGTDTEIGKTLISSALIHALVQTGARTAAMKPVAAGATPVKESGVEVWHNDDADQLRQASNVDLPMESTVPYLLRAPAAPHIVAKQEGVTIDLAHIVRTYEKVAAQADAIVVEGVGGFCVPLNDDADTADLARQLGLPVIMVVGLRLGCINHALLTAEAIAARGLTLAGWVANTVDAGMTYAEDNVEALVRRLPAPLLGCVPRLAAPLPSAAADYLDFSSLPGWPGKR</sequence>
<feature type="binding site" evidence="8">
    <location>
        <position position="61"/>
    </location>
    <ligand>
        <name>Mg(2+)</name>
        <dbReference type="ChEBI" id="CHEBI:18420"/>
    </ligand>
</feature>
<dbReference type="SUPFAM" id="SSF52540">
    <property type="entry name" value="P-loop containing nucleoside triphosphate hydrolases"/>
    <property type="match status" value="1"/>
</dbReference>
<dbReference type="GO" id="GO:0000287">
    <property type="term" value="F:magnesium ion binding"/>
    <property type="evidence" value="ECO:0007669"/>
    <property type="project" value="UniProtKB-UniRule"/>
</dbReference>
<evidence type="ECO:0000313" key="9">
    <source>
        <dbReference type="EMBL" id="GGI55277.1"/>
    </source>
</evidence>